<evidence type="ECO:0000256" key="1">
    <source>
        <dbReference type="ARBA" id="ARBA00022737"/>
    </source>
</evidence>
<feature type="compositionally biased region" description="Pro residues" evidence="4">
    <location>
        <begin position="290"/>
        <end position="305"/>
    </location>
</feature>
<evidence type="ECO:0000256" key="2">
    <source>
        <dbReference type="ARBA" id="ARBA00022884"/>
    </source>
</evidence>
<feature type="region of interest" description="Disordered" evidence="4">
    <location>
        <begin position="249"/>
        <end position="381"/>
    </location>
</feature>
<sequence>MYWGLPVRATFIPWLRAPTRISWVGVSVPGLGGPLKISSIHKAQEEDCLRFVKTLLWWTSQIWAHDSRSKMSDKQSAKVFIGGLSWETTGEKLRAYFENFGSVREAFVSYNRNNGRPRGFGFVVFESPEVADKVVATKHMIDRREVEAKKAVPKEETPEDKQQGSAPQRTKKIFVGGLAPSVDEAQLRQHFSQFGTVEDAVVMYDHENKRPRGFGFVTFAEEDAVDRVFSHGAVQTIADKPIEVKAAVPRDQMPPTLRMHGSYYGQPPHHRGGPGPGYGAGPHRNNNFAGPPPYGPPGPSYPPPYNNYGRPFSGRAPANSFGGYGPRSPGPGPGSRQPPMPAGHLAAGPYGGYNQQRFAQPSQGPGAQSGSPNSAAAAPAKVPPMPNAYDVYGGQLNGVNNAMLSSLYNNLILPNGIPAAAAAAVNPKQLSSLNNQLKALNLAAGFANFGGAPDASYQDDAAAAAYAAATPEDFAASAAAEAMQAGLNSLAVNPDFNSLHDAGFTTAPAPGWSS</sequence>
<feature type="domain" description="RRM" evidence="5">
    <location>
        <begin position="171"/>
        <end position="249"/>
    </location>
</feature>
<feature type="compositionally biased region" description="Pro residues" evidence="4">
    <location>
        <begin position="328"/>
        <end position="341"/>
    </location>
</feature>
<accession>A0A8J4GFP0</accession>
<evidence type="ECO:0000256" key="3">
    <source>
        <dbReference type="PROSITE-ProRule" id="PRU00176"/>
    </source>
</evidence>
<dbReference type="EMBL" id="BNCQ01000020">
    <property type="protein sequence ID" value="GIM05980.1"/>
    <property type="molecule type" value="Genomic_DNA"/>
</dbReference>
<dbReference type="Gene3D" id="3.30.70.330">
    <property type="match status" value="2"/>
</dbReference>
<organism evidence="6 7">
    <name type="scientific">Volvox reticuliferus</name>
    <dbReference type="NCBI Taxonomy" id="1737510"/>
    <lineage>
        <taxon>Eukaryota</taxon>
        <taxon>Viridiplantae</taxon>
        <taxon>Chlorophyta</taxon>
        <taxon>core chlorophytes</taxon>
        <taxon>Chlorophyceae</taxon>
        <taxon>CS clade</taxon>
        <taxon>Chlamydomonadales</taxon>
        <taxon>Volvocaceae</taxon>
        <taxon>Volvox</taxon>
    </lineage>
</organism>
<dbReference type="InterPro" id="IPR000504">
    <property type="entry name" value="RRM_dom"/>
</dbReference>
<dbReference type="PROSITE" id="PS50102">
    <property type="entry name" value="RRM"/>
    <property type="match status" value="2"/>
</dbReference>
<evidence type="ECO:0000313" key="6">
    <source>
        <dbReference type="EMBL" id="GIM05980.1"/>
    </source>
</evidence>
<dbReference type="PANTHER" id="PTHR48032">
    <property type="entry name" value="RNA-BINDING PROTEIN MUSASHI HOMOLOG RBP6"/>
    <property type="match status" value="1"/>
</dbReference>
<feature type="domain" description="RRM" evidence="5">
    <location>
        <begin position="77"/>
        <end position="153"/>
    </location>
</feature>
<dbReference type="SUPFAM" id="SSF54928">
    <property type="entry name" value="RNA-binding domain, RBD"/>
    <property type="match status" value="2"/>
</dbReference>
<dbReference type="GO" id="GO:0003729">
    <property type="term" value="F:mRNA binding"/>
    <property type="evidence" value="ECO:0007669"/>
    <property type="project" value="TreeGrafter"/>
</dbReference>
<name>A0A8J4GFP0_9CHLO</name>
<feature type="compositionally biased region" description="Basic and acidic residues" evidence="4">
    <location>
        <begin position="146"/>
        <end position="162"/>
    </location>
</feature>
<protein>
    <recommendedName>
        <fullName evidence="5">RRM domain-containing protein</fullName>
    </recommendedName>
</protein>
<dbReference type="InterPro" id="IPR035979">
    <property type="entry name" value="RBD_domain_sf"/>
</dbReference>
<dbReference type="Pfam" id="PF00076">
    <property type="entry name" value="RRM_1"/>
    <property type="match status" value="2"/>
</dbReference>
<dbReference type="InterPro" id="IPR012677">
    <property type="entry name" value="Nucleotide-bd_a/b_plait_sf"/>
</dbReference>
<feature type="compositionally biased region" description="Low complexity" evidence="4">
    <location>
        <begin position="359"/>
        <end position="380"/>
    </location>
</feature>
<evidence type="ECO:0000313" key="7">
    <source>
        <dbReference type="Proteomes" id="UP000722791"/>
    </source>
</evidence>
<proteinExistence type="predicted"/>
<dbReference type="GO" id="GO:0006417">
    <property type="term" value="P:regulation of translation"/>
    <property type="evidence" value="ECO:0007669"/>
    <property type="project" value="TreeGrafter"/>
</dbReference>
<dbReference type="PANTHER" id="PTHR48032:SF6">
    <property type="entry name" value="RNA-BINDING (RRM_RBD_RNP MOTIFS) FAMILY PROTEIN"/>
    <property type="match status" value="1"/>
</dbReference>
<evidence type="ECO:0000256" key="4">
    <source>
        <dbReference type="SAM" id="MobiDB-lite"/>
    </source>
</evidence>
<keyword evidence="2 3" id="KW-0694">RNA-binding</keyword>
<feature type="region of interest" description="Disordered" evidence="4">
    <location>
        <begin position="146"/>
        <end position="170"/>
    </location>
</feature>
<gene>
    <name evidence="6" type="ORF">Vretimale_10387</name>
</gene>
<dbReference type="Proteomes" id="UP000722791">
    <property type="component" value="Unassembled WGS sequence"/>
</dbReference>
<keyword evidence="1" id="KW-0677">Repeat</keyword>
<dbReference type="SMART" id="SM00360">
    <property type="entry name" value="RRM"/>
    <property type="match status" value="2"/>
</dbReference>
<evidence type="ECO:0000259" key="5">
    <source>
        <dbReference type="PROSITE" id="PS50102"/>
    </source>
</evidence>
<dbReference type="AlphaFoldDB" id="A0A8J4GFP0"/>
<reference evidence="6" key="1">
    <citation type="journal article" date="2021" name="Proc. Natl. Acad. Sci. U.S.A.">
        <title>Three genomes in the algal genus Volvox reveal the fate of a haploid sex-determining region after a transition to homothallism.</title>
        <authorList>
            <person name="Yamamoto K."/>
            <person name="Hamaji T."/>
            <person name="Kawai-Toyooka H."/>
            <person name="Matsuzaki R."/>
            <person name="Takahashi F."/>
            <person name="Nishimura Y."/>
            <person name="Kawachi M."/>
            <person name="Noguchi H."/>
            <person name="Minakuchi Y."/>
            <person name="Umen J.G."/>
            <person name="Toyoda A."/>
            <person name="Nozaki H."/>
        </authorList>
    </citation>
    <scope>NUCLEOTIDE SEQUENCE</scope>
    <source>
        <strain evidence="6">NIES-3785</strain>
    </source>
</reference>
<comment type="caution">
    <text evidence="6">The sequence shown here is derived from an EMBL/GenBank/DDBJ whole genome shotgun (WGS) entry which is preliminary data.</text>
</comment>